<evidence type="ECO:0000256" key="8">
    <source>
        <dbReference type="ARBA" id="ARBA00047469"/>
    </source>
</evidence>
<keyword evidence="4 9" id="KW-0547">Nucleotide-binding</keyword>
<dbReference type="Gene3D" id="1.10.730.10">
    <property type="entry name" value="Isoleucyl-tRNA Synthetase, Domain 1"/>
    <property type="match status" value="1"/>
</dbReference>
<keyword evidence="6 9" id="KW-0648">Protein biosynthesis</keyword>
<dbReference type="InterPro" id="IPR009080">
    <property type="entry name" value="tRNAsynth_Ia_anticodon-bd"/>
</dbReference>
<protein>
    <recommendedName>
        <fullName evidence="9">Leucine--tRNA ligase</fullName>
        <ecNumber evidence="9">6.1.1.4</ecNumber>
    </recommendedName>
    <alternativeName>
        <fullName evidence="9">Leucyl-tRNA synthetase</fullName>
        <shortName evidence="9">LeuRS</shortName>
    </alternativeName>
</protein>
<evidence type="ECO:0000256" key="5">
    <source>
        <dbReference type="ARBA" id="ARBA00022840"/>
    </source>
</evidence>
<dbReference type="InterPro" id="IPR025709">
    <property type="entry name" value="Leu_tRNA-synth_edit"/>
</dbReference>
<evidence type="ECO:0000259" key="12">
    <source>
        <dbReference type="Pfam" id="PF08264"/>
    </source>
</evidence>
<evidence type="ECO:0000256" key="6">
    <source>
        <dbReference type="ARBA" id="ARBA00022917"/>
    </source>
</evidence>
<dbReference type="GO" id="GO:0004823">
    <property type="term" value="F:leucine-tRNA ligase activity"/>
    <property type="evidence" value="ECO:0007669"/>
    <property type="project" value="UniProtKB-UniRule"/>
</dbReference>
<dbReference type="Gene3D" id="3.40.50.620">
    <property type="entry name" value="HUPs"/>
    <property type="match status" value="2"/>
</dbReference>
<dbReference type="InterPro" id="IPR002300">
    <property type="entry name" value="aa-tRNA-synth_Ia"/>
</dbReference>
<dbReference type="Pfam" id="PF08264">
    <property type="entry name" value="Anticodon_1"/>
    <property type="match status" value="1"/>
</dbReference>
<feature type="domain" description="Aminoacyl-tRNA synthetase class Ia" evidence="11">
    <location>
        <begin position="35"/>
        <end position="245"/>
    </location>
</feature>
<evidence type="ECO:0000259" key="13">
    <source>
        <dbReference type="Pfam" id="PF09334"/>
    </source>
</evidence>
<keyword evidence="7 9" id="KW-0030">Aminoacyl-tRNA synthetase</keyword>
<dbReference type="GO" id="GO:0002161">
    <property type="term" value="F:aminoacyl-tRNA deacylase activity"/>
    <property type="evidence" value="ECO:0007669"/>
    <property type="project" value="InterPro"/>
</dbReference>
<dbReference type="PANTHER" id="PTHR43740">
    <property type="entry name" value="LEUCYL-TRNA SYNTHETASE"/>
    <property type="match status" value="1"/>
</dbReference>
<dbReference type="InterPro" id="IPR002302">
    <property type="entry name" value="Leu-tRNA-ligase"/>
</dbReference>
<feature type="short sequence motif" description="'HIGH' region" evidence="9">
    <location>
        <begin position="56"/>
        <end position="66"/>
    </location>
</feature>
<evidence type="ECO:0000259" key="11">
    <source>
        <dbReference type="Pfam" id="PF00133"/>
    </source>
</evidence>
<evidence type="ECO:0000256" key="4">
    <source>
        <dbReference type="ARBA" id="ARBA00022741"/>
    </source>
</evidence>
<dbReference type="EC" id="6.1.1.4" evidence="9"/>
<gene>
    <name evidence="9 15" type="primary">leuS</name>
    <name evidence="15" type="ORF">P857_874</name>
</gene>
<evidence type="ECO:0000256" key="7">
    <source>
        <dbReference type="ARBA" id="ARBA00023146"/>
    </source>
</evidence>
<reference evidence="15 16" key="1">
    <citation type="journal article" date="2013" name="PLoS ONE">
        <title>Bacterial endosymbiosis in a chordate host: long-term co-evolution and conservation of secondary metabolism.</title>
        <authorList>
            <person name="Kwan J.C."/>
            <person name="Schmidt E.W."/>
        </authorList>
    </citation>
    <scope>NUCLEOTIDE SEQUENCE [LARGE SCALE GENOMIC DNA]</scope>
    <source>
        <strain evidence="16">L6</strain>
    </source>
</reference>
<dbReference type="GO" id="GO:0005524">
    <property type="term" value="F:ATP binding"/>
    <property type="evidence" value="ECO:0007669"/>
    <property type="project" value="UniProtKB-UniRule"/>
</dbReference>
<dbReference type="GO" id="GO:0006429">
    <property type="term" value="P:leucyl-tRNA aminoacylation"/>
    <property type="evidence" value="ECO:0007669"/>
    <property type="project" value="UniProtKB-UniRule"/>
</dbReference>
<dbReference type="SUPFAM" id="SSF47323">
    <property type="entry name" value="Anticodon-binding domain of a subclass of class I aminoacyl-tRNA synthetases"/>
    <property type="match status" value="1"/>
</dbReference>
<feature type="domain" description="Methionyl/Valyl/Leucyl/Isoleucyl-tRNA synthetase anticodon-binding" evidence="12">
    <location>
        <begin position="652"/>
        <end position="762"/>
    </location>
</feature>
<dbReference type="Proteomes" id="UP000018951">
    <property type="component" value="Unassembled WGS sequence"/>
</dbReference>
<evidence type="ECO:0000256" key="3">
    <source>
        <dbReference type="ARBA" id="ARBA00022598"/>
    </source>
</evidence>
<dbReference type="InterPro" id="IPR009008">
    <property type="entry name" value="Val/Leu/Ile-tRNA-synth_edit"/>
</dbReference>
<evidence type="ECO:0000256" key="10">
    <source>
        <dbReference type="RuleBase" id="RU363035"/>
    </source>
</evidence>
<dbReference type="PANTHER" id="PTHR43740:SF2">
    <property type="entry name" value="LEUCINE--TRNA LIGASE, MITOCHONDRIAL"/>
    <property type="match status" value="1"/>
</dbReference>
<dbReference type="EMBL" id="AXCJ01000001">
    <property type="protein sequence ID" value="ETO91702.1"/>
    <property type="molecule type" value="Genomic_DNA"/>
</dbReference>
<sequence>MPIRAILFVKDLFYNIISAILKTIMENFKNIDSFYRENVSFSYKQENSMYVLSMFPYPSGQIHVGHLRNYTIGDVIARYYRGQGISVLYPIGWDAFGLPAENAAINSGVHPKKWTKENIHSMKSDLKNLNLSYDWSKEFSTSDEHYCKYEQMIFATLFKQGLVYRKKSEVNWDPIDKTVLANEQVVDGKGWRSGAIIEKKMLEQWFFKITDFAEDLLQGLDTLKDWPEQVRSMQKRWIGKSIGMCIKFPLVNSNTEIEVFTTRPETIFGVTFIAVSKDHPIVQNTNTPNTSIKVHHPINHKIIIPVFIADFVLSSYGCGAVCSVPAHDKRDFDFAQEHNIEINPVIQSETIPYIRSEGIMINSEFLNGMQVLDARSKITEYLLQNNLGKKEINYKIKDWGISRQRYWGNPIPVVYCDECGIVLENRLPVLLPDNIDLSSGQNLSNHPTWKYTSCPNCKKHATRETDTFDTFVESSWYFLYFCNKHNPLAREHIDKTMPVDIYIGGIEHAVMHLLYARFFIRAMSKCNYFSLEEPFKHLITQGMVCHETFQDSSGNWLYPSEAKEKQMLREEVIRGRIEKMSKSKKNVVNLQNSVNEYGSDVLKFFVLSDNPIDKDMEWNEEKLKSTRRFLTKVFNLFISDKNNKNNENNWFYQRIKSIYDNTKNLAFNKAIANIYEITNIAVEKGLNSEMKNCLIRVLELFTPSMAEYIWRVILKNTTELHKMHFINVDPLIVENKNFKIAVQVNGKFKGTITVSENIHESEVIKTVKEKFNQEIKKYVYVPKKIFNIVT</sequence>
<accession>W2V244</accession>
<evidence type="ECO:0000259" key="14">
    <source>
        <dbReference type="Pfam" id="PF13603"/>
    </source>
</evidence>
<dbReference type="InterPro" id="IPR014729">
    <property type="entry name" value="Rossmann-like_a/b/a_fold"/>
</dbReference>
<evidence type="ECO:0000256" key="9">
    <source>
        <dbReference type="HAMAP-Rule" id="MF_00049"/>
    </source>
</evidence>
<dbReference type="Pfam" id="PF09334">
    <property type="entry name" value="tRNA-synt_1g"/>
    <property type="match status" value="1"/>
</dbReference>
<comment type="subcellular location">
    <subcellularLocation>
        <location evidence="9">Cytoplasm</location>
    </subcellularLocation>
</comment>
<keyword evidence="16" id="KW-1185">Reference proteome</keyword>
<dbReference type="Pfam" id="PF00133">
    <property type="entry name" value="tRNA-synt_1"/>
    <property type="match status" value="2"/>
</dbReference>
<feature type="binding site" evidence="9">
    <location>
        <position position="582"/>
    </location>
    <ligand>
        <name>ATP</name>
        <dbReference type="ChEBI" id="CHEBI:30616"/>
    </ligand>
</feature>
<dbReference type="InterPro" id="IPR013155">
    <property type="entry name" value="M/V/L/I-tRNA-synth_anticd-bd"/>
</dbReference>
<feature type="domain" description="Methionyl/Leucyl tRNA synthetase" evidence="13">
    <location>
        <begin position="570"/>
        <end position="624"/>
    </location>
</feature>
<organism evidence="15 16">
    <name type="scientific">Candidatus Xenolissoclinum pacificiensis L6</name>
    <dbReference type="NCBI Taxonomy" id="1401685"/>
    <lineage>
        <taxon>Bacteria</taxon>
        <taxon>Pseudomonadati</taxon>
        <taxon>Pseudomonadota</taxon>
        <taxon>Alphaproteobacteria</taxon>
        <taxon>Rickettsiales</taxon>
        <taxon>Anaplasmataceae</taxon>
        <taxon>Candidatus Xenolissoclinum</taxon>
    </lineage>
</organism>
<name>W2V244_9RICK</name>
<comment type="caution">
    <text evidence="15">The sequence shown here is derived from an EMBL/GenBank/DDBJ whole genome shotgun (WGS) entry which is preliminary data.</text>
</comment>
<dbReference type="Pfam" id="PF13603">
    <property type="entry name" value="tRNA-synt_1_2"/>
    <property type="match status" value="1"/>
</dbReference>
<evidence type="ECO:0000313" key="15">
    <source>
        <dbReference type="EMBL" id="ETO91702.1"/>
    </source>
</evidence>
<feature type="domain" description="Aminoacyl-tRNA synthetase class Ia" evidence="11">
    <location>
        <begin position="395"/>
        <end position="549"/>
    </location>
</feature>
<comment type="similarity">
    <text evidence="1 9 10">Belongs to the class-I aminoacyl-tRNA synthetase family.</text>
</comment>
<keyword evidence="3 9" id="KW-0436">Ligase</keyword>
<dbReference type="SUPFAM" id="SSF50677">
    <property type="entry name" value="ValRS/IleRS/LeuRS editing domain"/>
    <property type="match status" value="1"/>
</dbReference>
<evidence type="ECO:0000256" key="2">
    <source>
        <dbReference type="ARBA" id="ARBA00022490"/>
    </source>
</evidence>
<proteinExistence type="inferred from homology"/>
<dbReference type="InterPro" id="IPR015413">
    <property type="entry name" value="Methionyl/Leucyl_tRNA_Synth"/>
</dbReference>
<feature type="domain" description="Leucyl-tRNA synthetase editing" evidence="14">
    <location>
        <begin position="289"/>
        <end position="382"/>
    </location>
</feature>
<dbReference type="STRING" id="1401685.P857_874"/>
<dbReference type="CDD" id="cd00812">
    <property type="entry name" value="LeuRS_core"/>
    <property type="match status" value="1"/>
</dbReference>
<dbReference type="AlphaFoldDB" id="W2V244"/>
<comment type="catalytic activity">
    <reaction evidence="8 9">
        <text>tRNA(Leu) + L-leucine + ATP = L-leucyl-tRNA(Leu) + AMP + diphosphate</text>
        <dbReference type="Rhea" id="RHEA:11688"/>
        <dbReference type="Rhea" id="RHEA-COMP:9613"/>
        <dbReference type="Rhea" id="RHEA-COMP:9622"/>
        <dbReference type="ChEBI" id="CHEBI:30616"/>
        <dbReference type="ChEBI" id="CHEBI:33019"/>
        <dbReference type="ChEBI" id="CHEBI:57427"/>
        <dbReference type="ChEBI" id="CHEBI:78442"/>
        <dbReference type="ChEBI" id="CHEBI:78494"/>
        <dbReference type="ChEBI" id="CHEBI:456215"/>
        <dbReference type="EC" id="6.1.1.4"/>
    </reaction>
</comment>
<feature type="short sequence motif" description="'KMSKS' region" evidence="9">
    <location>
        <begin position="579"/>
        <end position="583"/>
    </location>
</feature>
<dbReference type="PROSITE" id="PS00178">
    <property type="entry name" value="AA_TRNA_LIGASE_I"/>
    <property type="match status" value="1"/>
</dbReference>
<dbReference type="PRINTS" id="PR00985">
    <property type="entry name" value="TRNASYNTHLEU"/>
</dbReference>
<dbReference type="PATRIC" id="fig|1401685.3.peg.107"/>
<dbReference type="SUPFAM" id="SSF52374">
    <property type="entry name" value="Nucleotidylyl transferase"/>
    <property type="match status" value="1"/>
</dbReference>
<dbReference type="InterPro" id="IPR001412">
    <property type="entry name" value="aa-tRNA-synth_I_CS"/>
</dbReference>
<dbReference type="GO" id="GO:0005737">
    <property type="term" value="C:cytoplasm"/>
    <property type="evidence" value="ECO:0007669"/>
    <property type="project" value="UniProtKB-SubCell"/>
</dbReference>
<keyword evidence="2 9" id="KW-0963">Cytoplasm</keyword>
<dbReference type="HAMAP" id="MF_00049_B">
    <property type="entry name" value="Leu_tRNA_synth_B"/>
    <property type="match status" value="1"/>
</dbReference>
<evidence type="ECO:0000256" key="1">
    <source>
        <dbReference type="ARBA" id="ARBA00005594"/>
    </source>
</evidence>
<evidence type="ECO:0000313" key="16">
    <source>
        <dbReference type="Proteomes" id="UP000018951"/>
    </source>
</evidence>
<keyword evidence="5 9" id="KW-0067">ATP-binding</keyword>